<evidence type="ECO:0000256" key="24">
    <source>
        <dbReference type="ARBA" id="ARBA00047986"/>
    </source>
</evidence>
<dbReference type="GO" id="GO:0051241">
    <property type="term" value="P:negative regulation of multicellular organismal process"/>
    <property type="evidence" value="ECO:0007669"/>
    <property type="project" value="UniProtKB-ARBA"/>
</dbReference>
<dbReference type="GO" id="GO:0008285">
    <property type="term" value="P:negative regulation of cell population proliferation"/>
    <property type="evidence" value="ECO:0007669"/>
    <property type="project" value="UniProtKB-UniRule"/>
</dbReference>
<comment type="catalytic activity">
    <reaction evidence="22">
        <text>a 1,2-diacyl-sn-glycero-3-phospho-(1D-myo-inositol-3,4,5-trisphosphate) + H2O = a 1,2-diacyl-sn-glycero-3-phospho-(1D-myo-inositol-4,5-bisphosphate) + phosphate</text>
        <dbReference type="Rhea" id="RHEA:25017"/>
        <dbReference type="ChEBI" id="CHEBI:15377"/>
        <dbReference type="ChEBI" id="CHEBI:43474"/>
        <dbReference type="ChEBI" id="CHEBI:57836"/>
        <dbReference type="ChEBI" id="CHEBI:58456"/>
        <dbReference type="EC" id="3.1.3.67"/>
    </reaction>
    <physiologicalReaction direction="left-to-right" evidence="22">
        <dbReference type="Rhea" id="RHEA:25018"/>
    </physiologicalReaction>
</comment>
<dbReference type="PIRSF" id="PIRSF038025">
    <property type="entry name" value="PTEN"/>
    <property type="match status" value="1"/>
</dbReference>
<evidence type="ECO:0000256" key="9">
    <source>
        <dbReference type="ARBA" id="ARBA00022801"/>
    </source>
</evidence>
<dbReference type="PANTHER" id="PTHR12305">
    <property type="entry name" value="PHOSPHATASE WITH HOMOLOGY TO TENSIN"/>
    <property type="match status" value="1"/>
</dbReference>
<feature type="domain" description="Phosphatase tensin-type" evidence="31">
    <location>
        <begin position="14"/>
        <end position="185"/>
    </location>
</feature>
<evidence type="ECO:0000256" key="10">
    <source>
        <dbReference type="ARBA" id="ARBA00022843"/>
    </source>
</evidence>
<keyword evidence="14 27" id="KW-0443">Lipid metabolism</keyword>
<feature type="region of interest" description="Disordered" evidence="29">
    <location>
        <begin position="320"/>
        <end position="350"/>
    </location>
</feature>
<keyword evidence="10" id="KW-0832">Ubl conjugation</keyword>
<evidence type="ECO:0000256" key="16">
    <source>
        <dbReference type="ARBA" id="ARBA00023273"/>
    </source>
</evidence>
<dbReference type="SMART" id="SM01301">
    <property type="entry name" value="PTPlike_phytase"/>
    <property type="match status" value="1"/>
</dbReference>
<gene>
    <name evidence="33" type="primary">LOC116333805</name>
</gene>
<evidence type="ECO:0000256" key="13">
    <source>
        <dbReference type="ARBA" id="ARBA00023018"/>
    </source>
</evidence>
<comment type="function">
    <text evidence="27">Dual-specificity protein phosphatase, dephosphorylating tyrosine-, serine- and threonine-phosphorylated proteins. Also functions as a lipid phosphatase, removing the phosphate in the D3 position of the inositol ring of PtdIns(3,4,5)P3/phosphatidylinositol 3,4,5-trisphosphate, PtdIns(3,4)P2/phosphatidylinositol 3,4-diphosphate and PtdIns3P/phosphatidylinositol 3-phosphate with a preference for PtdIns(3,4,5)P3.</text>
</comment>
<feature type="region of interest" description="Disordered" evidence="29">
    <location>
        <begin position="391"/>
        <end position="441"/>
    </location>
</feature>
<dbReference type="GO" id="GO:0019899">
    <property type="term" value="F:enzyme binding"/>
    <property type="evidence" value="ECO:0007669"/>
    <property type="project" value="UniProtKB-ARBA"/>
</dbReference>
<reference evidence="33" key="2">
    <citation type="submission" date="2025-09" db="UniProtKB">
        <authorList>
            <consortium name="Ensembl"/>
        </authorList>
    </citation>
    <scope>IDENTIFICATION</scope>
</reference>
<evidence type="ECO:0000313" key="34">
    <source>
        <dbReference type="Proteomes" id="UP000472276"/>
    </source>
</evidence>
<evidence type="ECO:0000256" key="29">
    <source>
        <dbReference type="SAM" id="MobiDB-lite"/>
    </source>
</evidence>
<comment type="cofactor">
    <cofactor evidence="1">
        <name>Mg(2+)</name>
        <dbReference type="ChEBI" id="CHEBI:18420"/>
    </cofactor>
</comment>
<evidence type="ECO:0000256" key="6">
    <source>
        <dbReference type="ARBA" id="ARBA00013081"/>
    </source>
</evidence>
<proteinExistence type="inferred from homology"/>
<evidence type="ECO:0000256" key="2">
    <source>
        <dbReference type="ARBA" id="ARBA00004552"/>
    </source>
</evidence>
<evidence type="ECO:0000256" key="21">
    <source>
        <dbReference type="ARBA" id="ARBA00043734"/>
    </source>
</evidence>
<dbReference type="InterPro" id="IPR045101">
    <property type="entry name" value="PTP_PTEN"/>
</dbReference>
<dbReference type="InterPro" id="IPR014020">
    <property type="entry name" value="Tensin_C2-dom"/>
</dbReference>
<dbReference type="GO" id="GO:0005829">
    <property type="term" value="C:cytosol"/>
    <property type="evidence" value="ECO:0007669"/>
    <property type="project" value="TreeGrafter"/>
</dbReference>
<dbReference type="GO" id="GO:0007399">
    <property type="term" value="P:nervous system development"/>
    <property type="evidence" value="ECO:0007669"/>
    <property type="project" value="UniProtKB-KW"/>
</dbReference>
<dbReference type="PROSITE" id="PS00383">
    <property type="entry name" value="TYR_PHOSPHATASE_1"/>
    <property type="match status" value="1"/>
</dbReference>
<evidence type="ECO:0000256" key="20">
    <source>
        <dbReference type="ARBA" id="ARBA00034338"/>
    </source>
</evidence>
<evidence type="ECO:0000256" key="15">
    <source>
        <dbReference type="ARBA" id="ARBA00023242"/>
    </source>
</evidence>
<keyword evidence="13" id="KW-0770">Synapse</keyword>
<evidence type="ECO:0000256" key="27">
    <source>
        <dbReference type="PIRNR" id="PIRNR038025"/>
    </source>
</evidence>
<keyword evidence="16" id="KW-0966">Cell projection</keyword>
<dbReference type="GO" id="GO:0006915">
    <property type="term" value="P:apoptotic process"/>
    <property type="evidence" value="ECO:0007669"/>
    <property type="project" value="UniProtKB-KW"/>
</dbReference>
<sequence>MSSIIKEMVSRNKRRYQEDGFDLDLTYIYPNIIAMGFPAERLEGVYRNNIDDVVRFLDSKHKNHYKIYNLCAERHYDTAKFNCRVAQYPFEDHNPPQLELIKPFCEDLDQWLSEDDNHVAAIHCKAGKGRTGVMICAYLLHRGKFQEAQEALDFYGEVRTRDKKGVTIPSQRRYVYYYSYLLKHQLEYKPVALLFHKMVFETLPMFSGGTCRDSTIKNRSEPTPQGFKKGNWHWDPQFVVYQLKVKIHTSNPAHTRREDKHMFFEFPQPLPVCGDIKVEFFHKQNKMLKKDKMFHFWVNTFFIPGPEESGDKMENGAVNSLESQQGAECKDNWRENYREEKKESSKESDRDKDYLILTLNKNDLDKANKDKANRYFSPNFKVKLYFTKTVEEPNSEASTSTSVTPDVSDNEPDHYRYSDTTDSDPENEPFDEEQHTQITKV</sequence>
<dbReference type="SUPFAM" id="SSF52799">
    <property type="entry name" value="(Phosphotyrosine protein) phosphatases II"/>
    <property type="match status" value="1"/>
</dbReference>
<dbReference type="GO" id="GO:0051800">
    <property type="term" value="F:phosphatidylinositol-3,4-bisphosphate 3-phosphatase activity"/>
    <property type="evidence" value="ECO:0007669"/>
    <property type="project" value="UniProtKB-UniRule"/>
</dbReference>
<evidence type="ECO:0000256" key="14">
    <source>
        <dbReference type="ARBA" id="ARBA00023098"/>
    </source>
</evidence>
<evidence type="ECO:0000256" key="8">
    <source>
        <dbReference type="ARBA" id="ARBA00022703"/>
    </source>
</evidence>
<evidence type="ECO:0000256" key="5">
    <source>
        <dbReference type="ARBA" id="ARBA00013064"/>
    </source>
</evidence>
<keyword evidence="11 27" id="KW-0524">Neurogenesis</keyword>
<dbReference type="GO" id="GO:0004438">
    <property type="term" value="F:phosphatidylinositol-3-phosphate phosphatase activity"/>
    <property type="evidence" value="ECO:0007669"/>
    <property type="project" value="UniProtKB-UniRule"/>
</dbReference>
<keyword evidence="8" id="KW-0053">Apoptosis</keyword>
<dbReference type="InterPro" id="IPR029023">
    <property type="entry name" value="Tensin_phosphatase"/>
</dbReference>
<organism evidence="33 34">
    <name type="scientific">Oreochromis aureus</name>
    <name type="common">Israeli tilapia</name>
    <name type="synonym">Chromis aureus</name>
    <dbReference type="NCBI Taxonomy" id="47969"/>
    <lineage>
        <taxon>Eukaryota</taxon>
        <taxon>Metazoa</taxon>
        <taxon>Chordata</taxon>
        <taxon>Craniata</taxon>
        <taxon>Vertebrata</taxon>
        <taxon>Euteleostomi</taxon>
        <taxon>Actinopterygii</taxon>
        <taxon>Neopterygii</taxon>
        <taxon>Teleostei</taxon>
        <taxon>Neoteleostei</taxon>
        <taxon>Acanthomorphata</taxon>
        <taxon>Ovalentaria</taxon>
        <taxon>Cichlomorphae</taxon>
        <taxon>Cichliformes</taxon>
        <taxon>Cichlidae</taxon>
        <taxon>African cichlids</taxon>
        <taxon>Pseudocrenilabrinae</taxon>
        <taxon>Oreochromini</taxon>
        <taxon>Oreochromis</taxon>
    </lineage>
</organism>
<keyword evidence="12 27" id="KW-0904">Protein phosphatase</keyword>
<dbReference type="GO" id="GO:0043197">
    <property type="term" value="C:dendritic spine"/>
    <property type="evidence" value="ECO:0007669"/>
    <property type="project" value="UniProtKB-SubCell"/>
</dbReference>
<name>A0A668TGG6_OREAU</name>
<dbReference type="EC" id="3.1.3.16" evidence="6 27"/>
<feature type="compositionally biased region" description="Low complexity" evidence="29">
    <location>
        <begin position="398"/>
        <end position="407"/>
    </location>
</feature>
<dbReference type="FunFam" id="2.60.40.1110:FF:000003">
    <property type="entry name" value="Phosphatidylinositol 3,4,5-trisphosphate 3-phosphatase and dual-specificity protein phosphatase PTEN"/>
    <property type="match status" value="1"/>
</dbReference>
<comment type="catalytic activity">
    <reaction evidence="26">
        <text>O-phospho-L-tyrosyl-[protein] + H2O = L-tyrosyl-[protein] + phosphate</text>
        <dbReference type="Rhea" id="RHEA:10684"/>
        <dbReference type="Rhea" id="RHEA-COMP:10136"/>
        <dbReference type="Rhea" id="RHEA-COMP:20101"/>
        <dbReference type="ChEBI" id="CHEBI:15377"/>
        <dbReference type="ChEBI" id="CHEBI:43474"/>
        <dbReference type="ChEBI" id="CHEBI:46858"/>
        <dbReference type="ChEBI" id="CHEBI:61978"/>
        <dbReference type="EC" id="3.1.3.48"/>
    </reaction>
    <physiologicalReaction direction="left-to-right" evidence="26">
        <dbReference type="Rhea" id="RHEA:10685"/>
    </physiologicalReaction>
</comment>
<dbReference type="GO" id="GO:0004722">
    <property type="term" value="F:protein serine/threonine phosphatase activity"/>
    <property type="evidence" value="ECO:0007669"/>
    <property type="project" value="UniProtKB-EC"/>
</dbReference>
<dbReference type="SMART" id="SM01326">
    <property type="entry name" value="PTEN_C2"/>
    <property type="match status" value="1"/>
</dbReference>
<keyword evidence="34" id="KW-1185">Reference proteome</keyword>
<dbReference type="GO" id="GO:0043491">
    <property type="term" value="P:phosphatidylinositol 3-kinase/protein kinase B signal transduction"/>
    <property type="evidence" value="ECO:0007669"/>
    <property type="project" value="TreeGrafter"/>
</dbReference>
<dbReference type="PROSITE" id="PS50056">
    <property type="entry name" value="TYR_PHOSPHATASE_2"/>
    <property type="match status" value="1"/>
</dbReference>
<evidence type="ECO:0000259" key="32">
    <source>
        <dbReference type="PROSITE" id="PS51182"/>
    </source>
</evidence>
<dbReference type="GO" id="GO:0051896">
    <property type="term" value="P:regulation of phosphatidylinositol 3-kinase/protein kinase B signal transduction"/>
    <property type="evidence" value="ECO:0007669"/>
    <property type="project" value="TreeGrafter"/>
</dbReference>
<dbReference type="Proteomes" id="UP000472276">
    <property type="component" value="Unassembled WGS sequence"/>
</dbReference>
<dbReference type="EC" id="3.1.3.67" evidence="4 27"/>
<dbReference type="PANTHER" id="PTHR12305:SF81">
    <property type="entry name" value="PHOSPHATIDYLINOSITOL 3,4,5-TRISPHOSPHATE 3-PHOSPHATASE AND DUAL-SPECIFICITY PROTEIN PHOSPHATASE PTEN"/>
    <property type="match status" value="1"/>
</dbReference>
<dbReference type="InterPro" id="IPR035892">
    <property type="entry name" value="C2_domain_sf"/>
</dbReference>
<dbReference type="InterPro" id="IPR051281">
    <property type="entry name" value="Dual-spec_lipid-protein_phosph"/>
</dbReference>
<dbReference type="AlphaFoldDB" id="A0A668TGG6"/>
<evidence type="ECO:0000259" key="30">
    <source>
        <dbReference type="PROSITE" id="PS50056"/>
    </source>
</evidence>
<comment type="catalytic activity">
    <reaction evidence="18">
        <text>1,2-dihexadecanoyl-sn-glycero-3-phospho-(1D-myo-inositol-3,4,5-trisphosphate) + H2O = 1,2-dihexadecanoyl-sn-glycero-3-phospho-(1D-myo-inositol-4,5-bisphosphate) + phosphate</text>
        <dbReference type="Rhea" id="RHEA:43560"/>
        <dbReference type="ChEBI" id="CHEBI:15377"/>
        <dbReference type="ChEBI" id="CHEBI:43474"/>
        <dbReference type="ChEBI" id="CHEBI:83420"/>
        <dbReference type="ChEBI" id="CHEBI:83423"/>
    </reaction>
    <physiologicalReaction direction="left-to-right" evidence="18">
        <dbReference type="Rhea" id="RHEA:43561"/>
    </physiologicalReaction>
</comment>
<accession>A0A668TGG6</accession>
<feature type="domain" description="Tyrosine specific protein phosphatases" evidence="30">
    <location>
        <begin position="102"/>
        <end position="173"/>
    </location>
</feature>
<evidence type="ECO:0000313" key="33">
    <source>
        <dbReference type="Ensembl" id="ENSOABP00000026280.1"/>
    </source>
</evidence>
<dbReference type="Ensembl" id="ENSOABT00000027035.2">
    <property type="protein sequence ID" value="ENSOABP00000026280.1"/>
    <property type="gene ID" value="ENSOABG00000012410.2"/>
</dbReference>
<dbReference type="EC" id="3.1.3.48" evidence="5 27"/>
<dbReference type="FunFam" id="3.90.190.10:FF:000029">
    <property type="entry name" value="Phosphatidylinositol 3,4,5-trisphosphate 3-phosphatase and dual-specificity protein phosphatase PTEN"/>
    <property type="match status" value="1"/>
</dbReference>
<protein>
    <recommendedName>
        <fullName evidence="20 27">Phosphatidylinositol 3,4,5-trisphosphate 3-phosphatase and dual-specificity protein phosphatase PTEN</fullName>
        <ecNumber evidence="6 27">3.1.3.16</ecNumber>
        <ecNumber evidence="5 27">3.1.3.48</ecNumber>
        <ecNumber evidence="4 27">3.1.3.67</ecNumber>
    </recommendedName>
    <alternativeName>
        <fullName evidence="27">Phosphatase and tensin homolog</fullName>
    </alternativeName>
</protein>
<comment type="subcellular location">
    <subcellularLocation>
        <location evidence="2">Cell projection</location>
        <location evidence="2">Dendritic spine</location>
    </subcellularLocation>
    <subcellularLocation>
        <location evidence="27">Cytoplasm</location>
    </subcellularLocation>
    <subcellularLocation>
        <location evidence="27">Nucleus</location>
    </subcellularLocation>
    <subcellularLocation>
        <location evidence="27">Nucleus</location>
        <location evidence="27">PML body</location>
    </subcellularLocation>
    <subcellularLocation>
        <location evidence="17">Postsynaptic density</location>
    </subcellularLocation>
</comment>
<dbReference type="GO" id="GO:0048870">
    <property type="term" value="P:cell motility"/>
    <property type="evidence" value="ECO:0007669"/>
    <property type="project" value="TreeGrafter"/>
</dbReference>
<dbReference type="Pfam" id="PF10409">
    <property type="entry name" value="PTEN_C2"/>
    <property type="match status" value="1"/>
</dbReference>
<evidence type="ECO:0000256" key="28">
    <source>
        <dbReference type="PIRSR" id="PIRSR038025-50"/>
    </source>
</evidence>
<dbReference type="SMR" id="A0A668TGG6"/>
<evidence type="ECO:0000256" key="26">
    <source>
        <dbReference type="ARBA" id="ARBA00051341"/>
    </source>
</evidence>
<feature type="compositionally biased region" description="Acidic residues" evidence="29">
    <location>
        <begin position="421"/>
        <end position="431"/>
    </location>
</feature>
<dbReference type="GO" id="GO:0016314">
    <property type="term" value="F:phosphatidylinositol-3,4,5-trisphosphate 3-phosphatase activity"/>
    <property type="evidence" value="ECO:0007669"/>
    <property type="project" value="UniProtKB-UniRule"/>
</dbReference>
<dbReference type="GO" id="GO:0004725">
    <property type="term" value="F:protein tyrosine phosphatase activity"/>
    <property type="evidence" value="ECO:0007669"/>
    <property type="project" value="UniProtKB-UniRule"/>
</dbReference>
<evidence type="ECO:0000256" key="7">
    <source>
        <dbReference type="ARBA" id="ARBA00022490"/>
    </source>
</evidence>
<dbReference type="Pfam" id="PF22785">
    <property type="entry name" value="Tc-R-P"/>
    <property type="match status" value="1"/>
</dbReference>
<evidence type="ECO:0000256" key="25">
    <source>
        <dbReference type="ARBA" id="ARBA00048832"/>
    </source>
</evidence>
<evidence type="ECO:0000256" key="4">
    <source>
        <dbReference type="ARBA" id="ARBA00013015"/>
    </source>
</evidence>
<evidence type="ECO:0000256" key="12">
    <source>
        <dbReference type="ARBA" id="ARBA00022912"/>
    </source>
</evidence>
<dbReference type="GO" id="GO:0051129">
    <property type="term" value="P:negative regulation of cellular component organization"/>
    <property type="evidence" value="ECO:0007669"/>
    <property type="project" value="UniProtKB-ARBA"/>
</dbReference>
<dbReference type="InterPro" id="IPR017361">
    <property type="entry name" value="Bifunc_PIno_P3_Pase/Pase_PTEN"/>
</dbReference>
<feature type="active site" description="Phosphocysteine intermediate" evidence="28">
    <location>
        <position position="124"/>
    </location>
</feature>
<dbReference type="SMART" id="SM00404">
    <property type="entry name" value="PTPc_motif"/>
    <property type="match status" value="1"/>
</dbReference>
<dbReference type="InterPro" id="IPR016130">
    <property type="entry name" value="Tyr_Pase_AS"/>
</dbReference>
<dbReference type="InterPro" id="IPR000387">
    <property type="entry name" value="Tyr_Pase_dom"/>
</dbReference>
<dbReference type="CDD" id="cd14509">
    <property type="entry name" value="PTP_PTEN"/>
    <property type="match status" value="1"/>
</dbReference>
<evidence type="ECO:0000256" key="19">
    <source>
        <dbReference type="ARBA" id="ARBA00034268"/>
    </source>
</evidence>
<dbReference type="SUPFAM" id="SSF49562">
    <property type="entry name" value="C2 domain (Calcium/lipid-binding domain, CaLB)"/>
    <property type="match status" value="1"/>
</dbReference>
<dbReference type="GO" id="GO:0014069">
    <property type="term" value="C:postsynaptic density"/>
    <property type="evidence" value="ECO:0007669"/>
    <property type="project" value="UniProtKB-SubCell"/>
</dbReference>
<dbReference type="Gene3D" id="2.60.40.1110">
    <property type="match status" value="1"/>
</dbReference>
<evidence type="ECO:0000256" key="11">
    <source>
        <dbReference type="ARBA" id="ARBA00022902"/>
    </source>
</evidence>
<evidence type="ECO:0000256" key="22">
    <source>
        <dbReference type="ARBA" id="ARBA00043760"/>
    </source>
</evidence>
<dbReference type="GO" id="GO:0046856">
    <property type="term" value="P:phosphatidylinositol dephosphorylation"/>
    <property type="evidence" value="ECO:0007669"/>
    <property type="project" value="UniProtKB-UniRule"/>
</dbReference>
<keyword evidence="7 27" id="KW-0963">Cytoplasm</keyword>
<dbReference type="GO" id="GO:0010604">
    <property type="term" value="P:positive regulation of macromolecule metabolic process"/>
    <property type="evidence" value="ECO:0007669"/>
    <property type="project" value="UniProtKB-ARBA"/>
</dbReference>
<comment type="catalytic activity">
    <reaction evidence="25">
        <text>O-phospho-L-threonyl-[protein] + H2O = L-threonyl-[protein] + phosphate</text>
        <dbReference type="Rhea" id="RHEA:47004"/>
        <dbReference type="Rhea" id="RHEA-COMP:11060"/>
        <dbReference type="Rhea" id="RHEA-COMP:11605"/>
        <dbReference type="ChEBI" id="CHEBI:15377"/>
        <dbReference type="ChEBI" id="CHEBI:30013"/>
        <dbReference type="ChEBI" id="CHEBI:43474"/>
        <dbReference type="ChEBI" id="CHEBI:61977"/>
        <dbReference type="EC" id="3.1.3.16"/>
    </reaction>
    <physiologicalReaction direction="left-to-right" evidence="25">
        <dbReference type="Rhea" id="RHEA:47005"/>
    </physiologicalReaction>
</comment>
<dbReference type="GO" id="GO:0016605">
    <property type="term" value="C:PML body"/>
    <property type="evidence" value="ECO:0007669"/>
    <property type="project" value="UniProtKB-SubCell"/>
</dbReference>
<keyword evidence="15 27" id="KW-0539">Nucleus</keyword>
<feature type="domain" description="C2 tensin-type" evidence="32">
    <location>
        <begin position="190"/>
        <end position="389"/>
    </location>
</feature>
<evidence type="ECO:0000256" key="23">
    <source>
        <dbReference type="ARBA" id="ARBA00043762"/>
    </source>
</evidence>
<comment type="catalytic activity">
    <reaction evidence="24">
        <text>O-phospho-L-seryl-[protein] + H2O = L-seryl-[protein] + phosphate</text>
        <dbReference type="Rhea" id="RHEA:20629"/>
        <dbReference type="Rhea" id="RHEA-COMP:9863"/>
        <dbReference type="Rhea" id="RHEA-COMP:11604"/>
        <dbReference type="ChEBI" id="CHEBI:15377"/>
        <dbReference type="ChEBI" id="CHEBI:29999"/>
        <dbReference type="ChEBI" id="CHEBI:43474"/>
        <dbReference type="ChEBI" id="CHEBI:83421"/>
        <dbReference type="EC" id="3.1.3.16"/>
    </reaction>
    <physiologicalReaction direction="left-to-right" evidence="24">
        <dbReference type="Rhea" id="RHEA:20630"/>
    </physiologicalReaction>
</comment>
<comment type="similarity">
    <text evidence="3 27">Belongs to the PTEN phosphatase protein family.</text>
</comment>
<comment type="catalytic activity">
    <reaction evidence="21">
        <text>1D-myo-inositol 1,3,4,5-tetrakisphosphate + H2O = 1D-myo-inositol 1,4,5-trisphosphate + phosphate</text>
        <dbReference type="Rhea" id="RHEA:77155"/>
        <dbReference type="ChEBI" id="CHEBI:15377"/>
        <dbReference type="ChEBI" id="CHEBI:43474"/>
        <dbReference type="ChEBI" id="CHEBI:57895"/>
        <dbReference type="ChEBI" id="CHEBI:203600"/>
    </reaction>
    <physiologicalReaction direction="left-to-right" evidence="21">
        <dbReference type="Rhea" id="RHEA:77156"/>
    </physiologicalReaction>
</comment>
<dbReference type="InterPro" id="IPR029021">
    <property type="entry name" value="Prot-tyrosine_phosphatase-like"/>
</dbReference>
<evidence type="ECO:0000259" key="31">
    <source>
        <dbReference type="PROSITE" id="PS51181"/>
    </source>
</evidence>
<dbReference type="Gene3D" id="3.90.190.10">
    <property type="entry name" value="Protein tyrosine phosphatase superfamily"/>
    <property type="match status" value="1"/>
</dbReference>
<evidence type="ECO:0000256" key="18">
    <source>
        <dbReference type="ARBA" id="ARBA00034256"/>
    </source>
</evidence>
<keyword evidence="9 27" id="KW-0378">Hydrolase</keyword>
<dbReference type="InterPro" id="IPR003595">
    <property type="entry name" value="Tyr_Pase_cat"/>
</dbReference>
<dbReference type="PROSITE" id="PS51182">
    <property type="entry name" value="C2_TENSIN"/>
    <property type="match status" value="1"/>
</dbReference>
<dbReference type="GO" id="GO:0023057">
    <property type="term" value="P:negative regulation of signaling"/>
    <property type="evidence" value="ECO:0007669"/>
    <property type="project" value="UniProtKB-ARBA"/>
</dbReference>
<dbReference type="PROSITE" id="PS51181">
    <property type="entry name" value="PPASE_TENSIN"/>
    <property type="match status" value="1"/>
</dbReference>
<dbReference type="GO" id="GO:0010648">
    <property type="term" value="P:negative regulation of cell communication"/>
    <property type="evidence" value="ECO:0007669"/>
    <property type="project" value="UniProtKB-ARBA"/>
</dbReference>
<dbReference type="GO" id="GO:0005886">
    <property type="term" value="C:plasma membrane"/>
    <property type="evidence" value="ECO:0007669"/>
    <property type="project" value="TreeGrafter"/>
</dbReference>
<comment type="catalytic activity">
    <reaction evidence="23">
        <text>1D-myo-inositol 1,3,4,5,6-pentakisphosphate + H2O = 1D-myo-inositol 1,4,5,6-tetrakisphosphate + phosphate</text>
        <dbReference type="Rhea" id="RHEA:77143"/>
        <dbReference type="ChEBI" id="CHEBI:15377"/>
        <dbReference type="ChEBI" id="CHEBI:43474"/>
        <dbReference type="ChEBI" id="CHEBI:57627"/>
        <dbReference type="ChEBI" id="CHEBI:57733"/>
    </reaction>
    <physiologicalReaction direction="left-to-right" evidence="23">
        <dbReference type="Rhea" id="RHEA:77144"/>
    </physiologicalReaction>
</comment>
<dbReference type="GO" id="GO:0051093">
    <property type="term" value="P:negative regulation of developmental process"/>
    <property type="evidence" value="ECO:0007669"/>
    <property type="project" value="UniProtKB-ARBA"/>
</dbReference>
<evidence type="ECO:0000256" key="1">
    <source>
        <dbReference type="ARBA" id="ARBA00001946"/>
    </source>
</evidence>
<feature type="compositionally biased region" description="Basic and acidic residues" evidence="29">
    <location>
        <begin position="328"/>
        <end position="350"/>
    </location>
</feature>
<evidence type="ECO:0000256" key="17">
    <source>
        <dbReference type="ARBA" id="ARBA00034105"/>
    </source>
</evidence>
<dbReference type="GO" id="GO:0051726">
    <property type="term" value="P:regulation of cell cycle"/>
    <property type="evidence" value="ECO:0007669"/>
    <property type="project" value="UniProtKB-ARBA"/>
</dbReference>
<comment type="catalytic activity">
    <reaction evidence="19">
        <text>1,2-dioctanoyl-sn-glycero-3-phospho-(1D-myo-inositol-3,4,5-trisphosphate) + H2O = 1,2-dioctanoyl-sn-glycero-3-phospho-(1D-myo-inositol-4,5-bisphosphate) + phosphate</text>
        <dbReference type="Rhea" id="RHEA:43552"/>
        <dbReference type="ChEBI" id="CHEBI:15377"/>
        <dbReference type="ChEBI" id="CHEBI:43474"/>
        <dbReference type="ChEBI" id="CHEBI:83416"/>
        <dbReference type="ChEBI" id="CHEBI:83419"/>
    </reaction>
    <physiologicalReaction direction="left-to-right" evidence="19">
        <dbReference type="Rhea" id="RHEA:43553"/>
    </physiologicalReaction>
</comment>
<dbReference type="GO" id="GO:0045595">
    <property type="term" value="P:regulation of cell differentiation"/>
    <property type="evidence" value="ECO:0007669"/>
    <property type="project" value="UniProtKB-ARBA"/>
</dbReference>
<dbReference type="GO" id="GO:0051717">
    <property type="term" value="F:inositol-1,3,4,5-tetrakisphosphate 3-phosphatase activity"/>
    <property type="evidence" value="ECO:0007669"/>
    <property type="project" value="UniProtKB-UniRule"/>
</dbReference>
<reference evidence="33" key="1">
    <citation type="submission" date="2025-08" db="UniProtKB">
        <authorList>
            <consortium name="Ensembl"/>
        </authorList>
    </citation>
    <scope>IDENTIFICATION</scope>
</reference>
<evidence type="ECO:0000256" key="3">
    <source>
        <dbReference type="ARBA" id="ARBA00007881"/>
    </source>
</evidence>